<dbReference type="AlphaFoldDB" id="J3N9N0"/>
<proteinExistence type="predicted"/>
<evidence type="ECO:0000313" key="1">
    <source>
        <dbReference type="EnsemblPlants" id="OB11G25160.1"/>
    </source>
</evidence>
<protein>
    <submittedName>
        <fullName evidence="1">Uncharacterized protein</fullName>
    </submittedName>
</protein>
<organism evidence="1">
    <name type="scientific">Oryza brachyantha</name>
    <name type="common">malo sina</name>
    <dbReference type="NCBI Taxonomy" id="4533"/>
    <lineage>
        <taxon>Eukaryota</taxon>
        <taxon>Viridiplantae</taxon>
        <taxon>Streptophyta</taxon>
        <taxon>Embryophyta</taxon>
        <taxon>Tracheophyta</taxon>
        <taxon>Spermatophyta</taxon>
        <taxon>Magnoliopsida</taxon>
        <taxon>Liliopsida</taxon>
        <taxon>Poales</taxon>
        <taxon>Poaceae</taxon>
        <taxon>BOP clade</taxon>
        <taxon>Oryzoideae</taxon>
        <taxon>Oryzeae</taxon>
        <taxon>Oryzinae</taxon>
        <taxon>Oryza</taxon>
    </lineage>
</organism>
<accession>J3N9N0</accession>
<name>J3N9N0_ORYBR</name>
<dbReference type="Proteomes" id="UP000006038">
    <property type="component" value="Chromosome 11"/>
</dbReference>
<dbReference type="EnsemblPlants" id="OB11G25160.1">
    <property type="protein sequence ID" value="OB11G25160.1"/>
    <property type="gene ID" value="OB11G25160"/>
</dbReference>
<sequence length="52" mass="5709">MKYSRTEDEPASSALGQSTESIVQLNLLSAQANIVQKLRVKFNPGNLGLTCW</sequence>
<dbReference type="HOGENOM" id="CLU_3090435_0_0_1"/>
<reference evidence="1" key="1">
    <citation type="journal article" date="2013" name="Nat. Commun.">
        <title>Whole-genome sequencing of Oryza brachyantha reveals mechanisms underlying Oryza genome evolution.</title>
        <authorList>
            <person name="Chen J."/>
            <person name="Huang Q."/>
            <person name="Gao D."/>
            <person name="Wang J."/>
            <person name="Lang Y."/>
            <person name="Liu T."/>
            <person name="Li B."/>
            <person name="Bai Z."/>
            <person name="Luis Goicoechea J."/>
            <person name="Liang C."/>
            <person name="Chen C."/>
            <person name="Zhang W."/>
            <person name="Sun S."/>
            <person name="Liao Y."/>
            <person name="Zhang X."/>
            <person name="Yang L."/>
            <person name="Song C."/>
            <person name="Wang M."/>
            <person name="Shi J."/>
            <person name="Liu G."/>
            <person name="Liu J."/>
            <person name="Zhou H."/>
            <person name="Zhou W."/>
            <person name="Yu Q."/>
            <person name="An N."/>
            <person name="Chen Y."/>
            <person name="Cai Q."/>
            <person name="Wang B."/>
            <person name="Liu B."/>
            <person name="Min J."/>
            <person name="Huang Y."/>
            <person name="Wu H."/>
            <person name="Li Z."/>
            <person name="Zhang Y."/>
            <person name="Yin Y."/>
            <person name="Song W."/>
            <person name="Jiang J."/>
            <person name="Jackson S.A."/>
            <person name="Wing R.A."/>
            <person name="Wang J."/>
            <person name="Chen M."/>
        </authorList>
    </citation>
    <scope>NUCLEOTIDE SEQUENCE [LARGE SCALE GENOMIC DNA]</scope>
    <source>
        <strain evidence="1">cv. IRGC 101232</strain>
    </source>
</reference>
<dbReference type="Gramene" id="OB11G25160.1">
    <property type="protein sequence ID" value="OB11G25160.1"/>
    <property type="gene ID" value="OB11G25160"/>
</dbReference>
<reference evidence="1" key="2">
    <citation type="submission" date="2013-04" db="UniProtKB">
        <authorList>
            <consortium name="EnsemblPlants"/>
        </authorList>
    </citation>
    <scope>IDENTIFICATION</scope>
</reference>
<keyword evidence="2" id="KW-1185">Reference proteome</keyword>
<evidence type="ECO:0000313" key="2">
    <source>
        <dbReference type="Proteomes" id="UP000006038"/>
    </source>
</evidence>